<feature type="compositionally biased region" description="Basic and acidic residues" evidence="1">
    <location>
        <begin position="148"/>
        <end position="167"/>
    </location>
</feature>
<reference evidence="2 3" key="1">
    <citation type="submission" date="2023-10" db="EMBL/GenBank/DDBJ databases">
        <title>Chromosome-scale genome assembly provides insights into flower coloration mechanisms of Canna indica.</title>
        <authorList>
            <person name="Li C."/>
        </authorList>
    </citation>
    <scope>NUCLEOTIDE SEQUENCE [LARGE SCALE GENOMIC DNA]</scope>
    <source>
        <tissue evidence="2">Flower</tissue>
    </source>
</reference>
<dbReference type="EMBL" id="CP136894">
    <property type="protein sequence ID" value="WOL08049.1"/>
    <property type="molecule type" value="Genomic_DNA"/>
</dbReference>
<accession>A0AAQ3KFT2</accession>
<organism evidence="2 3">
    <name type="scientific">Canna indica</name>
    <name type="common">Indian-shot</name>
    <dbReference type="NCBI Taxonomy" id="4628"/>
    <lineage>
        <taxon>Eukaryota</taxon>
        <taxon>Viridiplantae</taxon>
        <taxon>Streptophyta</taxon>
        <taxon>Embryophyta</taxon>
        <taxon>Tracheophyta</taxon>
        <taxon>Spermatophyta</taxon>
        <taxon>Magnoliopsida</taxon>
        <taxon>Liliopsida</taxon>
        <taxon>Zingiberales</taxon>
        <taxon>Cannaceae</taxon>
        <taxon>Canna</taxon>
    </lineage>
</organism>
<feature type="region of interest" description="Disordered" evidence="1">
    <location>
        <begin position="237"/>
        <end position="366"/>
    </location>
</feature>
<dbReference type="AlphaFoldDB" id="A0AAQ3KFT2"/>
<proteinExistence type="predicted"/>
<dbReference type="GO" id="GO:0009507">
    <property type="term" value="C:chloroplast"/>
    <property type="evidence" value="ECO:0007669"/>
    <property type="project" value="TreeGrafter"/>
</dbReference>
<evidence type="ECO:0000313" key="3">
    <source>
        <dbReference type="Proteomes" id="UP001327560"/>
    </source>
</evidence>
<dbReference type="Proteomes" id="UP001327560">
    <property type="component" value="Chromosome 5"/>
</dbReference>
<dbReference type="PANTHER" id="PTHR36764:SF1">
    <property type="entry name" value="TRNA (ILE)-LYSIDINE SYNTHASE"/>
    <property type="match status" value="1"/>
</dbReference>
<name>A0AAQ3KFT2_9LILI</name>
<keyword evidence="3" id="KW-1185">Reference proteome</keyword>
<protein>
    <submittedName>
        <fullName evidence="2">Uncharacterized protein</fullName>
    </submittedName>
</protein>
<feature type="compositionally biased region" description="Polar residues" evidence="1">
    <location>
        <begin position="265"/>
        <end position="293"/>
    </location>
</feature>
<gene>
    <name evidence="2" type="ORF">Cni_G16801</name>
</gene>
<feature type="compositionally biased region" description="Basic and acidic residues" evidence="1">
    <location>
        <begin position="102"/>
        <end position="114"/>
    </location>
</feature>
<feature type="compositionally biased region" description="Low complexity" evidence="1">
    <location>
        <begin position="342"/>
        <end position="355"/>
    </location>
</feature>
<evidence type="ECO:0000256" key="1">
    <source>
        <dbReference type="SAM" id="MobiDB-lite"/>
    </source>
</evidence>
<sequence>MVAISLYRGNLHRVSDTPRRWPLPPQTIPLRQFKILIRKRSESLSRLATALAAATTPDVKNAGTLKEEDQGDGGGDERANVDPSSRQDVPVPDPQPSNSQLESKEHAAERDPVQDSRAGASFSNAPAGVSSALEEEIRDSKPGGAGEVDGHLEERNNYDAASDKEERKRELEKKLHVLNEKKHNLVQMLKQILNAEEEIKRRSMQSPVLRPSIPQKAETTFEMVATKQVPKLTVEVNFGSDSGGESDAAANHNNYGGRQLHHVHSTSPSAGSLTRTTFSSLQHNPGLPNSRTSLPAIGHSPTTPSSLMGSAMASPSRFAPTGHQSQTSNLPPLALPVNHFMASSPSPAASAGASSVFMDPRSTNSS</sequence>
<feature type="region of interest" description="Disordered" evidence="1">
    <location>
        <begin position="59"/>
        <end position="167"/>
    </location>
</feature>
<evidence type="ECO:0000313" key="2">
    <source>
        <dbReference type="EMBL" id="WOL08049.1"/>
    </source>
</evidence>
<dbReference type="PANTHER" id="PTHR36764">
    <property type="entry name" value="TRNA (ILE)-LYSIDINE SYNTHASE"/>
    <property type="match status" value="1"/>
</dbReference>